<dbReference type="Proteomes" id="UP000823201">
    <property type="component" value="Unassembled WGS sequence"/>
</dbReference>
<gene>
    <name evidence="1" type="ORF">JOC27_001504</name>
</gene>
<sequence length="56" mass="6535">MLSDFERKLKQIILNDRLMQRITALDDLEQRTGHSKEEIEQAIDKLKHLSKTEGGL</sequence>
<protein>
    <submittedName>
        <fullName evidence="1">Uncharacterized protein</fullName>
    </submittedName>
</protein>
<evidence type="ECO:0000313" key="1">
    <source>
        <dbReference type="EMBL" id="MBM7658052.1"/>
    </source>
</evidence>
<keyword evidence="2" id="KW-1185">Reference proteome</keyword>
<proteinExistence type="predicted"/>
<dbReference type="EMBL" id="JAFBEV010000011">
    <property type="protein sequence ID" value="MBM7658052.1"/>
    <property type="molecule type" value="Genomic_DNA"/>
</dbReference>
<evidence type="ECO:0000313" key="2">
    <source>
        <dbReference type="Proteomes" id="UP000823201"/>
    </source>
</evidence>
<organism evidence="1 2">
    <name type="scientific">Sporolactobacillus spathodeae</name>
    <dbReference type="NCBI Taxonomy" id="1465502"/>
    <lineage>
        <taxon>Bacteria</taxon>
        <taxon>Bacillati</taxon>
        <taxon>Bacillota</taxon>
        <taxon>Bacilli</taxon>
        <taxon>Bacillales</taxon>
        <taxon>Sporolactobacillaceae</taxon>
        <taxon>Sporolactobacillus</taxon>
    </lineage>
</organism>
<comment type="caution">
    <text evidence="1">The sequence shown here is derived from an EMBL/GenBank/DDBJ whole genome shotgun (WGS) entry which is preliminary data.</text>
</comment>
<reference evidence="1 2" key="1">
    <citation type="submission" date="2021-01" db="EMBL/GenBank/DDBJ databases">
        <title>Genomic Encyclopedia of Type Strains, Phase IV (KMG-IV): sequencing the most valuable type-strain genomes for metagenomic binning, comparative biology and taxonomic classification.</title>
        <authorList>
            <person name="Goeker M."/>
        </authorList>
    </citation>
    <scope>NUCLEOTIDE SEQUENCE [LARGE SCALE GENOMIC DNA]</scope>
    <source>
        <strain evidence="1 2">DSM 100968</strain>
    </source>
</reference>
<accession>A0ABS2Q8D4</accession>
<name>A0ABS2Q8D4_9BACL</name>
<dbReference type="RefSeq" id="WP_205006525.1">
    <property type="nucleotide sequence ID" value="NZ_CBCRXA010000007.1"/>
</dbReference>